<gene>
    <name evidence="1" type="ORF">OBRU01_17875</name>
</gene>
<reference evidence="1 2" key="1">
    <citation type="journal article" date="2015" name="Genome Biol. Evol.">
        <title>The genome of winter moth (Operophtera brumata) provides a genomic perspective on sexual dimorphism and phenology.</title>
        <authorList>
            <person name="Derks M.F."/>
            <person name="Smit S."/>
            <person name="Salis L."/>
            <person name="Schijlen E."/>
            <person name="Bossers A."/>
            <person name="Mateman C."/>
            <person name="Pijl A.S."/>
            <person name="de Ridder D."/>
            <person name="Groenen M.A."/>
            <person name="Visser M.E."/>
            <person name="Megens H.J."/>
        </authorList>
    </citation>
    <scope>NUCLEOTIDE SEQUENCE [LARGE SCALE GENOMIC DNA]</scope>
    <source>
        <strain evidence="1">WM2013NL</strain>
        <tissue evidence="1">Head and thorax</tissue>
    </source>
</reference>
<keyword evidence="2" id="KW-1185">Reference proteome</keyword>
<dbReference type="STRING" id="104452.A0A0L7L0Q5"/>
<dbReference type="EMBL" id="JTDY01003796">
    <property type="protein sequence ID" value="KOB68995.1"/>
    <property type="molecule type" value="Genomic_DNA"/>
</dbReference>
<evidence type="ECO:0000313" key="2">
    <source>
        <dbReference type="Proteomes" id="UP000037510"/>
    </source>
</evidence>
<sequence length="102" mass="11655">MKRDASEYLPENYDEVIQGQPRFHCCEGCFRPAKRRLATMQTPHYECYAESYVKCFWNLCDHQSSTTSFLVKSKGHGILQCTGNSSSFQGQVFDGMILGTAW</sequence>
<proteinExistence type="predicted"/>
<dbReference type="Proteomes" id="UP000037510">
    <property type="component" value="Unassembled WGS sequence"/>
</dbReference>
<protein>
    <submittedName>
        <fullName evidence="1">Bone morphogenetic protein 10</fullName>
    </submittedName>
</protein>
<comment type="caution">
    <text evidence="1">The sequence shown here is derived from an EMBL/GenBank/DDBJ whole genome shotgun (WGS) entry which is preliminary data.</text>
</comment>
<dbReference type="AlphaFoldDB" id="A0A0L7L0Q5"/>
<name>A0A0L7L0Q5_OPEBR</name>
<organism evidence="1 2">
    <name type="scientific">Operophtera brumata</name>
    <name type="common">Winter moth</name>
    <name type="synonym">Phalaena brumata</name>
    <dbReference type="NCBI Taxonomy" id="104452"/>
    <lineage>
        <taxon>Eukaryota</taxon>
        <taxon>Metazoa</taxon>
        <taxon>Ecdysozoa</taxon>
        <taxon>Arthropoda</taxon>
        <taxon>Hexapoda</taxon>
        <taxon>Insecta</taxon>
        <taxon>Pterygota</taxon>
        <taxon>Neoptera</taxon>
        <taxon>Endopterygota</taxon>
        <taxon>Lepidoptera</taxon>
        <taxon>Glossata</taxon>
        <taxon>Ditrysia</taxon>
        <taxon>Geometroidea</taxon>
        <taxon>Geometridae</taxon>
        <taxon>Larentiinae</taxon>
        <taxon>Operophtera</taxon>
    </lineage>
</organism>
<evidence type="ECO:0000313" key="1">
    <source>
        <dbReference type="EMBL" id="KOB68995.1"/>
    </source>
</evidence>
<accession>A0A0L7L0Q5</accession>